<comment type="subcellular location">
    <subcellularLocation>
        <location evidence="1">Secreted</location>
    </subcellularLocation>
</comment>
<name>A0A9D4C8R7_DREPO</name>
<dbReference type="Proteomes" id="UP000828390">
    <property type="component" value="Unassembled WGS sequence"/>
</dbReference>
<accession>A0A9D4C8R7</accession>
<dbReference type="Gene3D" id="1.10.640.10">
    <property type="entry name" value="Haem peroxidase domain superfamily, animal type"/>
    <property type="match status" value="1"/>
</dbReference>
<gene>
    <name evidence="4" type="ORF">DPMN_061946</name>
</gene>
<evidence type="ECO:0000313" key="4">
    <source>
        <dbReference type="EMBL" id="KAH3719115.1"/>
    </source>
</evidence>
<dbReference type="Pfam" id="PF03098">
    <property type="entry name" value="An_peroxidase"/>
    <property type="match status" value="1"/>
</dbReference>
<proteinExistence type="predicted"/>
<reference evidence="4" key="2">
    <citation type="submission" date="2020-11" db="EMBL/GenBank/DDBJ databases">
        <authorList>
            <person name="McCartney M.A."/>
            <person name="Auch B."/>
            <person name="Kono T."/>
            <person name="Mallez S."/>
            <person name="Becker A."/>
            <person name="Gohl D.M."/>
            <person name="Silverstein K.A.T."/>
            <person name="Koren S."/>
            <person name="Bechman K.B."/>
            <person name="Herman A."/>
            <person name="Abrahante J.E."/>
            <person name="Garbe J."/>
        </authorList>
    </citation>
    <scope>NUCLEOTIDE SEQUENCE</scope>
    <source>
        <strain evidence="4">Duluth1</strain>
        <tissue evidence="4">Whole animal</tissue>
    </source>
</reference>
<evidence type="ECO:0000313" key="5">
    <source>
        <dbReference type="Proteomes" id="UP000828390"/>
    </source>
</evidence>
<evidence type="ECO:0000256" key="2">
    <source>
        <dbReference type="ARBA" id="ARBA00022525"/>
    </source>
</evidence>
<organism evidence="4 5">
    <name type="scientific">Dreissena polymorpha</name>
    <name type="common">Zebra mussel</name>
    <name type="synonym">Mytilus polymorpha</name>
    <dbReference type="NCBI Taxonomy" id="45954"/>
    <lineage>
        <taxon>Eukaryota</taxon>
        <taxon>Metazoa</taxon>
        <taxon>Spiralia</taxon>
        <taxon>Lophotrochozoa</taxon>
        <taxon>Mollusca</taxon>
        <taxon>Bivalvia</taxon>
        <taxon>Autobranchia</taxon>
        <taxon>Heteroconchia</taxon>
        <taxon>Euheterodonta</taxon>
        <taxon>Imparidentia</taxon>
        <taxon>Neoheterodontei</taxon>
        <taxon>Myida</taxon>
        <taxon>Dreissenoidea</taxon>
        <taxon>Dreissenidae</taxon>
        <taxon>Dreissena</taxon>
    </lineage>
</organism>
<dbReference type="GO" id="GO:0020037">
    <property type="term" value="F:heme binding"/>
    <property type="evidence" value="ECO:0007669"/>
    <property type="project" value="InterPro"/>
</dbReference>
<dbReference type="PROSITE" id="PS50292">
    <property type="entry name" value="PEROXIDASE_3"/>
    <property type="match status" value="1"/>
</dbReference>
<dbReference type="SUPFAM" id="SSF48113">
    <property type="entry name" value="Heme-dependent peroxidases"/>
    <property type="match status" value="1"/>
</dbReference>
<dbReference type="GO" id="GO:0004601">
    <property type="term" value="F:peroxidase activity"/>
    <property type="evidence" value="ECO:0007669"/>
    <property type="project" value="InterPro"/>
</dbReference>
<protein>
    <submittedName>
        <fullName evidence="4">Uncharacterized protein</fullName>
    </submittedName>
</protein>
<dbReference type="GO" id="GO:0005576">
    <property type="term" value="C:extracellular region"/>
    <property type="evidence" value="ECO:0007669"/>
    <property type="project" value="UniProtKB-SubCell"/>
</dbReference>
<comment type="caution">
    <text evidence="4">The sequence shown here is derived from an EMBL/GenBank/DDBJ whole genome shotgun (WGS) entry which is preliminary data.</text>
</comment>
<dbReference type="EMBL" id="JAIWYP010000013">
    <property type="protein sequence ID" value="KAH3719115.1"/>
    <property type="molecule type" value="Genomic_DNA"/>
</dbReference>
<dbReference type="AlphaFoldDB" id="A0A9D4C8R7"/>
<keyword evidence="5" id="KW-1185">Reference proteome</keyword>
<reference evidence="4" key="1">
    <citation type="journal article" date="2019" name="bioRxiv">
        <title>The Genome of the Zebra Mussel, Dreissena polymorpha: A Resource for Invasive Species Research.</title>
        <authorList>
            <person name="McCartney M.A."/>
            <person name="Auch B."/>
            <person name="Kono T."/>
            <person name="Mallez S."/>
            <person name="Zhang Y."/>
            <person name="Obille A."/>
            <person name="Becker A."/>
            <person name="Abrahante J.E."/>
            <person name="Garbe J."/>
            <person name="Badalamenti J.P."/>
            <person name="Herman A."/>
            <person name="Mangelson H."/>
            <person name="Liachko I."/>
            <person name="Sullivan S."/>
            <person name="Sone E.D."/>
            <person name="Koren S."/>
            <person name="Silverstein K.A.T."/>
            <person name="Beckman K.B."/>
            <person name="Gohl D.M."/>
        </authorList>
    </citation>
    <scope>NUCLEOTIDE SEQUENCE</scope>
    <source>
        <strain evidence="4">Duluth1</strain>
        <tissue evidence="4">Whole animal</tissue>
    </source>
</reference>
<dbReference type="InterPro" id="IPR019791">
    <property type="entry name" value="Haem_peroxidase_animal"/>
</dbReference>
<dbReference type="InterPro" id="IPR010255">
    <property type="entry name" value="Haem_peroxidase_sf"/>
</dbReference>
<dbReference type="PANTHER" id="PTHR11475">
    <property type="entry name" value="OXIDASE/PEROXIDASE"/>
    <property type="match status" value="1"/>
</dbReference>
<dbReference type="InterPro" id="IPR037120">
    <property type="entry name" value="Haem_peroxidase_sf_animal"/>
</dbReference>
<dbReference type="PANTHER" id="PTHR11475:SF4">
    <property type="entry name" value="CHORION PEROXIDASE"/>
    <property type="match status" value="1"/>
</dbReference>
<dbReference type="GO" id="GO:0006979">
    <property type="term" value="P:response to oxidative stress"/>
    <property type="evidence" value="ECO:0007669"/>
    <property type="project" value="InterPro"/>
</dbReference>
<keyword evidence="2" id="KW-0964">Secreted</keyword>
<sequence>MYLHIQGPPCDEKAYYRSYDGTCNNVVNPTWGASLTPQLREIPPMYDDGKNSCSL</sequence>
<evidence type="ECO:0000256" key="3">
    <source>
        <dbReference type="ARBA" id="ARBA00023180"/>
    </source>
</evidence>
<keyword evidence="3" id="KW-0325">Glycoprotein</keyword>
<evidence type="ECO:0000256" key="1">
    <source>
        <dbReference type="ARBA" id="ARBA00004613"/>
    </source>
</evidence>